<dbReference type="RefSeq" id="WP_253064053.1">
    <property type="nucleotide sequence ID" value="NZ_JAMXWM010000027.1"/>
</dbReference>
<gene>
    <name evidence="1" type="ORF">ACFSUE_12350</name>
</gene>
<comment type="caution">
    <text evidence="1">The sequence shown here is derived from an EMBL/GenBank/DDBJ whole genome shotgun (WGS) entry which is preliminary data.</text>
</comment>
<protein>
    <recommendedName>
        <fullName evidence="3">Bh protein</fullName>
    </recommendedName>
</protein>
<keyword evidence="2" id="KW-1185">Reference proteome</keyword>
<evidence type="ECO:0000313" key="2">
    <source>
        <dbReference type="Proteomes" id="UP001597399"/>
    </source>
</evidence>
<evidence type="ECO:0008006" key="3">
    <source>
        <dbReference type="Google" id="ProtNLM"/>
    </source>
</evidence>
<dbReference type="Proteomes" id="UP001597399">
    <property type="component" value="Unassembled WGS sequence"/>
</dbReference>
<dbReference type="InterPro" id="IPR036280">
    <property type="entry name" value="Multihaem_cyt_sf"/>
</dbReference>
<reference evidence="2" key="1">
    <citation type="journal article" date="2019" name="Int. J. Syst. Evol. Microbiol.">
        <title>The Global Catalogue of Microorganisms (GCM) 10K type strain sequencing project: providing services to taxonomists for standard genome sequencing and annotation.</title>
        <authorList>
            <consortium name="The Broad Institute Genomics Platform"/>
            <consortium name="The Broad Institute Genome Sequencing Center for Infectious Disease"/>
            <person name="Wu L."/>
            <person name="Ma J."/>
        </authorList>
    </citation>
    <scope>NUCLEOTIDE SEQUENCE [LARGE SCALE GENOMIC DNA]</scope>
    <source>
        <strain evidence="2">TISTR 2466</strain>
    </source>
</reference>
<sequence length="115" mass="14000">MRKYKTQTQLFCTHCHCETDHRVIYIDKKISEIDCIACHKMTRIDFDIRSYFHRGLRERALTKPSRLAQEYRRSHRAFLNGLSLRMISKPYRIAKDLKRSKHIIDRYKKDHHNPN</sequence>
<organism evidence="1 2">
    <name type="scientific">Sporolactobacillus shoreicorticis</name>
    <dbReference type="NCBI Taxonomy" id="1923877"/>
    <lineage>
        <taxon>Bacteria</taxon>
        <taxon>Bacillati</taxon>
        <taxon>Bacillota</taxon>
        <taxon>Bacilli</taxon>
        <taxon>Bacillales</taxon>
        <taxon>Sporolactobacillaceae</taxon>
        <taxon>Sporolactobacillus</taxon>
    </lineage>
</organism>
<dbReference type="SUPFAM" id="SSF48695">
    <property type="entry name" value="Multiheme cytochromes"/>
    <property type="match status" value="1"/>
</dbReference>
<name>A0ABW5S4Q1_9BACL</name>
<accession>A0ABW5S4Q1</accession>
<dbReference type="EMBL" id="JBHUMQ010000026">
    <property type="protein sequence ID" value="MFD2694410.1"/>
    <property type="molecule type" value="Genomic_DNA"/>
</dbReference>
<proteinExistence type="predicted"/>
<evidence type="ECO:0000313" key="1">
    <source>
        <dbReference type="EMBL" id="MFD2694410.1"/>
    </source>
</evidence>